<dbReference type="PROSITE" id="PS50111">
    <property type="entry name" value="CHEMOTAXIS_TRANSDUC_2"/>
    <property type="match status" value="1"/>
</dbReference>
<dbReference type="GO" id="GO:0016020">
    <property type="term" value="C:membrane"/>
    <property type="evidence" value="ECO:0007669"/>
    <property type="project" value="InterPro"/>
</dbReference>
<reference evidence="7" key="1">
    <citation type="journal article" date="2015" name="PeerJ">
        <title>First genomic representation of candidate bacterial phylum KSB3 points to enhanced environmental sensing as a trigger of wastewater bulking.</title>
        <authorList>
            <person name="Sekiguchi Y."/>
            <person name="Ohashi A."/>
            <person name="Parks D.H."/>
            <person name="Yamauchi T."/>
            <person name="Tyson G.W."/>
            <person name="Hugenholtz P."/>
        </authorList>
    </citation>
    <scope>NUCLEOTIDE SEQUENCE [LARGE SCALE GENOMIC DNA]</scope>
</reference>
<name>A0A081C5F6_VECG1</name>
<evidence type="ECO:0000313" key="8">
    <source>
        <dbReference type="Proteomes" id="UP000030661"/>
    </source>
</evidence>
<feature type="transmembrane region" description="Helical" evidence="4">
    <location>
        <begin position="175"/>
        <end position="198"/>
    </location>
</feature>
<comment type="similarity">
    <text evidence="2">Belongs to the methyl-accepting chemotaxis (MCP) protein family.</text>
</comment>
<keyword evidence="4" id="KW-0472">Membrane</keyword>
<evidence type="ECO:0000256" key="3">
    <source>
        <dbReference type="PROSITE-ProRule" id="PRU00284"/>
    </source>
</evidence>
<protein>
    <submittedName>
        <fullName evidence="7">Methyl-accepting chemotaxis sensory transducer</fullName>
    </submittedName>
</protein>
<dbReference type="PANTHER" id="PTHR32089">
    <property type="entry name" value="METHYL-ACCEPTING CHEMOTAXIS PROTEIN MCPB"/>
    <property type="match status" value="1"/>
</dbReference>
<evidence type="ECO:0000256" key="4">
    <source>
        <dbReference type="SAM" id="Phobius"/>
    </source>
</evidence>
<dbReference type="PROSITE" id="PS50885">
    <property type="entry name" value="HAMP"/>
    <property type="match status" value="2"/>
</dbReference>
<dbReference type="SMART" id="SM00304">
    <property type="entry name" value="HAMP"/>
    <property type="match status" value="2"/>
</dbReference>
<evidence type="ECO:0000259" key="5">
    <source>
        <dbReference type="PROSITE" id="PS50111"/>
    </source>
</evidence>
<dbReference type="CDD" id="cd06225">
    <property type="entry name" value="HAMP"/>
    <property type="match status" value="1"/>
</dbReference>
<dbReference type="InterPro" id="IPR004089">
    <property type="entry name" value="MCPsignal_dom"/>
</dbReference>
<feature type="domain" description="Methyl-accepting transducer" evidence="5">
    <location>
        <begin position="387"/>
        <end position="623"/>
    </location>
</feature>
<dbReference type="GO" id="GO:0006935">
    <property type="term" value="P:chemotaxis"/>
    <property type="evidence" value="ECO:0007669"/>
    <property type="project" value="InterPro"/>
</dbReference>
<dbReference type="Gene3D" id="6.10.340.10">
    <property type="match status" value="1"/>
</dbReference>
<proteinExistence type="inferred from homology"/>
<dbReference type="SUPFAM" id="SSF103190">
    <property type="entry name" value="Sensory domain-like"/>
    <property type="match status" value="1"/>
</dbReference>
<dbReference type="AlphaFoldDB" id="A0A081C5F6"/>
<dbReference type="HOGENOM" id="CLU_000445_99_1_0"/>
<dbReference type="GO" id="GO:0007165">
    <property type="term" value="P:signal transduction"/>
    <property type="evidence" value="ECO:0007669"/>
    <property type="project" value="UniProtKB-KW"/>
</dbReference>
<dbReference type="Proteomes" id="UP000030661">
    <property type="component" value="Unassembled WGS sequence"/>
</dbReference>
<dbReference type="Gene3D" id="1.10.287.950">
    <property type="entry name" value="Methyl-accepting chemotaxis protein"/>
    <property type="match status" value="3"/>
</dbReference>
<dbReference type="PANTHER" id="PTHR32089:SF112">
    <property type="entry name" value="LYSOZYME-LIKE PROTEIN-RELATED"/>
    <property type="match status" value="1"/>
</dbReference>
<dbReference type="STRING" id="1499967.U27_06797"/>
<evidence type="ECO:0000256" key="1">
    <source>
        <dbReference type="ARBA" id="ARBA00023224"/>
    </source>
</evidence>
<dbReference type="Pfam" id="PF00015">
    <property type="entry name" value="MCPsignal"/>
    <property type="match status" value="1"/>
</dbReference>
<dbReference type="SUPFAM" id="SSF158472">
    <property type="entry name" value="HAMP domain-like"/>
    <property type="match status" value="1"/>
</dbReference>
<dbReference type="SMART" id="SM00283">
    <property type="entry name" value="MA"/>
    <property type="match status" value="1"/>
</dbReference>
<dbReference type="InterPro" id="IPR003660">
    <property type="entry name" value="HAMP_dom"/>
</dbReference>
<gene>
    <name evidence="7" type="ORF">U27_06797</name>
</gene>
<feature type="domain" description="HAMP" evidence="6">
    <location>
        <begin position="276"/>
        <end position="326"/>
    </location>
</feature>
<keyword evidence="4" id="KW-1133">Transmembrane helix</keyword>
<organism evidence="7">
    <name type="scientific">Vecturithrix granuli</name>
    <dbReference type="NCBI Taxonomy" id="1499967"/>
    <lineage>
        <taxon>Bacteria</taxon>
        <taxon>Candidatus Moduliflexota</taxon>
        <taxon>Candidatus Vecturitrichia</taxon>
        <taxon>Candidatus Vecturitrichales</taxon>
        <taxon>Candidatus Vecturitrichaceae</taxon>
        <taxon>Candidatus Vecturithrix</taxon>
    </lineage>
</organism>
<dbReference type="EMBL" id="DF820471">
    <property type="protein sequence ID" value="GAK59811.1"/>
    <property type="molecule type" value="Genomic_DNA"/>
</dbReference>
<dbReference type="InterPro" id="IPR004090">
    <property type="entry name" value="Chemotax_Me-accpt_rcpt"/>
</dbReference>
<keyword evidence="1 3" id="KW-0807">Transducer</keyword>
<keyword evidence="8" id="KW-1185">Reference proteome</keyword>
<evidence type="ECO:0000259" key="6">
    <source>
        <dbReference type="PROSITE" id="PS50885"/>
    </source>
</evidence>
<dbReference type="eggNOG" id="COG0840">
    <property type="taxonomic scope" value="Bacteria"/>
</dbReference>
<dbReference type="PRINTS" id="PR00260">
    <property type="entry name" value="CHEMTRNSDUCR"/>
</dbReference>
<dbReference type="SUPFAM" id="SSF58104">
    <property type="entry name" value="Methyl-accepting chemotaxis protein (MCP) signaling domain"/>
    <property type="match status" value="2"/>
</dbReference>
<evidence type="ECO:0000313" key="7">
    <source>
        <dbReference type="EMBL" id="GAK59811.1"/>
    </source>
</evidence>
<sequence>MIRWNLRSKILLAIGMVIFVVLGTSTYVHLQVMKQDFLESIKERSEALAQDIINGILEVTRFQQSIEGNLGALSLRCIKLYERNKEKNIAHFAVINASGIIEAHNDRTFWEQPVKDPYLLAYLQQHEQMIVLIDEIYHTLVPVFGDKQNYLATIDIGVPKDFFDQKVQALLVQTIVLFLLFLLFAFVSGSLMLSFLILRPIKNLVESGQQLAEGNLVQNIHPTKRRDEIAILGKVFNQVAGYLQHLAEVASQIAIGKLNGEVHVRSQHDLLGKAVQEMLRYLIDVADVAANVANGDLTETIQVRSSDDAFGRAIQIMTEGLRTLILKIRASAEQIAMTGVSISSLADQDITIVKQVSTAADTMTSTMQELGGSIEEVATNIDTLSASVEVTSTSVSEMTVSIAHIASKTNDLTAQAHQTITSLGETVRWLKDVEQSTDASKQLAQETIQDAIQGQDAVEQVMGSMETLNLAVSASVDAITRFAKRSEDIDTILSVIREITERTSLLALNASIIAAQAGAHGRGFAVVAEEIKNLSSGVESSTKDIAQIVKSLQQDTGNVVQTIHAGADEVKQGIERTSQARETLQKILNSAERSSALVVQIASTLHDLVAISHQVSASMEQVNMMTNEITAATNQQKATTEQIHQAIVQINDMTSHIQRAITEQATGVRQLLDMTGGVIGFIQQNLESSQHIVHTTQELSSQAELLLHAVDRFKLKTS</sequence>
<keyword evidence="4" id="KW-0812">Transmembrane</keyword>
<evidence type="ECO:0000256" key="2">
    <source>
        <dbReference type="ARBA" id="ARBA00029447"/>
    </source>
</evidence>
<feature type="domain" description="HAMP" evidence="6">
    <location>
        <begin position="195"/>
        <end position="248"/>
    </location>
</feature>
<dbReference type="InterPro" id="IPR029151">
    <property type="entry name" value="Sensor-like_sf"/>
</dbReference>
<dbReference type="Pfam" id="PF00672">
    <property type="entry name" value="HAMP"/>
    <property type="match status" value="1"/>
</dbReference>
<accession>A0A081C5F6</accession>
<dbReference type="GO" id="GO:0004888">
    <property type="term" value="F:transmembrane signaling receptor activity"/>
    <property type="evidence" value="ECO:0007669"/>
    <property type="project" value="InterPro"/>
</dbReference>